<keyword evidence="2" id="KW-1185">Reference proteome</keyword>
<dbReference type="AlphaFoldDB" id="C5K9K3"/>
<sequence>MTRAQEGSHLIQRVASDPLLALHPLASTSAWTRAVFRGRILHSLLQLNGGIICYVAAPQSGQQRRSCKHISMLATAAFSPPQCTKETTPPTETRYHGQHLQLQLVSKTMSEAQINNIGSAYTRFERREIRPL</sequence>
<dbReference type="Proteomes" id="UP000007800">
    <property type="component" value="Unassembled WGS sequence"/>
</dbReference>
<accession>C5K9K3</accession>
<protein>
    <submittedName>
        <fullName evidence="1">Uncharacterized protein</fullName>
    </submittedName>
</protein>
<organism evidence="2">
    <name type="scientific">Perkinsus marinus (strain ATCC 50983 / TXsc)</name>
    <dbReference type="NCBI Taxonomy" id="423536"/>
    <lineage>
        <taxon>Eukaryota</taxon>
        <taxon>Sar</taxon>
        <taxon>Alveolata</taxon>
        <taxon>Perkinsozoa</taxon>
        <taxon>Perkinsea</taxon>
        <taxon>Perkinsida</taxon>
        <taxon>Perkinsidae</taxon>
        <taxon>Perkinsus</taxon>
    </lineage>
</organism>
<evidence type="ECO:0000313" key="1">
    <source>
        <dbReference type="EMBL" id="EER18775.1"/>
    </source>
</evidence>
<dbReference type="EMBL" id="GG671513">
    <property type="protein sequence ID" value="EER18775.1"/>
    <property type="molecule type" value="Genomic_DNA"/>
</dbReference>
<proteinExistence type="predicted"/>
<dbReference type="GeneID" id="9049018"/>
<dbReference type="RefSeq" id="XP_002786979.1">
    <property type="nucleotide sequence ID" value="XM_002786933.1"/>
</dbReference>
<evidence type="ECO:0000313" key="2">
    <source>
        <dbReference type="Proteomes" id="UP000007800"/>
    </source>
</evidence>
<dbReference type="InParanoid" id="C5K9K3"/>
<reference evidence="1 2" key="1">
    <citation type="submission" date="2008-07" db="EMBL/GenBank/DDBJ databases">
        <authorList>
            <person name="El-Sayed N."/>
            <person name="Caler E."/>
            <person name="Inman J."/>
            <person name="Amedeo P."/>
            <person name="Hass B."/>
            <person name="Wortman J."/>
        </authorList>
    </citation>
    <scope>NUCLEOTIDE SEQUENCE [LARGE SCALE GENOMIC DNA]</scope>
    <source>
        <strain evidence="2">ATCC 50983 / TXsc</strain>
    </source>
</reference>
<gene>
    <name evidence="1" type="ORF">Pmar_PMAR006395</name>
</gene>
<name>C5K9K3_PERM5</name>